<organism evidence="1">
    <name type="scientific">Anguilla anguilla</name>
    <name type="common">European freshwater eel</name>
    <name type="synonym">Muraena anguilla</name>
    <dbReference type="NCBI Taxonomy" id="7936"/>
    <lineage>
        <taxon>Eukaryota</taxon>
        <taxon>Metazoa</taxon>
        <taxon>Chordata</taxon>
        <taxon>Craniata</taxon>
        <taxon>Vertebrata</taxon>
        <taxon>Euteleostomi</taxon>
        <taxon>Actinopterygii</taxon>
        <taxon>Neopterygii</taxon>
        <taxon>Teleostei</taxon>
        <taxon>Anguilliformes</taxon>
        <taxon>Anguillidae</taxon>
        <taxon>Anguilla</taxon>
    </lineage>
</organism>
<accession>A0A0E9VXP9</accession>
<dbReference type="EMBL" id="GBXM01025725">
    <property type="protein sequence ID" value="JAH82852.1"/>
    <property type="molecule type" value="Transcribed_RNA"/>
</dbReference>
<protein>
    <submittedName>
        <fullName evidence="1">Uncharacterized protein</fullName>
    </submittedName>
</protein>
<reference evidence="1" key="1">
    <citation type="submission" date="2014-11" db="EMBL/GenBank/DDBJ databases">
        <authorList>
            <person name="Amaro Gonzalez C."/>
        </authorList>
    </citation>
    <scope>NUCLEOTIDE SEQUENCE</scope>
</reference>
<sequence>MHETAINGGFHINDYLGNALYLNCIAL</sequence>
<proteinExistence type="predicted"/>
<evidence type="ECO:0000313" key="1">
    <source>
        <dbReference type="EMBL" id="JAH82852.1"/>
    </source>
</evidence>
<reference evidence="1" key="2">
    <citation type="journal article" date="2015" name="Fish Shellfish Immunol.">
        <title>Early steps in the European eel (Anguilla anguilla)-Vibrio vulnificus interaction in the gills: Role of the RtxA13 toxin.</title>
        <authorList>
            <person name="Callol A."/>
            <person name="Pajuelo D."/>
            <person name="Ebbesson L."/>
            <person name="Teles M."/>
            <person name="MacKenzie S."/>
            <person name="Amaro C."/>
        </authorList>
    </citation>
    <scope>NUCLEOTIDE SEQUENCE</scope>
</reference>
<dbReference type="AlphaFoldDB" id="A0A0E9VXP9"/>
<name>A0A0E9VXP9_ANGAN</name>